<evidence type="ECO:0000313" key="3">
    <source>
        <dbReference type="Proteomes" id="UP001321749"/>
    </source>
</evidence>
<sequence length="245" mass="26523">MIFWLRPKCEVRAETLEKIFPGTAEHTKKSPLAVVVVVGGVPIRAVTQERGQDALTTYPDSGLGAPLRTSRSACHQREAPAEGLQDRGSWRGTTEATGSSGVMVDCRPQELEPIGSPRVVPKKSASTIWYIHASPVGRQRGRDKKRACPGPEVLGGKANRRRARWKHKHRTEPASRPRGARRAALCRCAASATIRCRGLLDPAASQQAGVPKRRLTGRACRGPAQCGSRRCATRPTDPSPSAFPS</sequence>
<dbReference type="AlphaFoldDB" id="A0AAV9HP30"/>
<comment type="caution">
    <text evidence="2">The sequence shown here is derived from an EMBL/GenBank/DDBJ whole genome shotgun (WGS) entry which is preliminary data.</text>
</comment>
<gene>
    <name evidence="2" type="ORF">QBC42DRAFT_346602</name>
</gene>
<protein>
    <submittedName>
        <fullName evidence="2">Uncharacterized protein</fullName>
    </submittedName>
</protein>
<dbReference type="Proteomes" id="UP001321749">
    <property type="component" value="Unassembled WGS sequence"/>
</dbReference>
<organism evidence="2 3">
    <name type="scientific">Cladorrhinum samala</name>
    <dbReference type="NCBI Taxonomy" id="585594"/>
    <lineage>
        <taxon>Eukaryota</taxon>
        <taxon>Fungi</taxon>
        <taxon>Dikarya</taxon>
        <taxon>Ascomycota</taxon>
        <taxon>Pezizomycotina</taxon>
        <taxon>Sordariomycetes</taxon>
        <taxon>Sordariomycetidae</taxon>
        <taxon>Sordariales</taxon>
        <taxon>Podosporaceae</taxon>
        <taxon>Cladorrhinum</taxon>
    </lineage>
</organism>
<feature type="region of interest" description="Disordered" evidence="1">
    <location>
        <begin position="216"/>
        <end position="245"/>
    </location>
</feature>
<proteinExistence type="predicted"/>
<dbReference type="EMBL" id="MU864977">
    <property type="protein sequence ID" value="KAK4462128.1"/>
    <property type="molecule type" value="Genomic_DNA"/>
</dbReference>
<name>A0AAV9HP30_9PEZI</name>
<keyword evidence="3" id="KW-1185">Reference proteome</keyword>
<accession>A0AAV9HP30</accession>
<evidence type="ECO:0000256" key="1">
    <source>
        <dbReference type="SAM" id="MobiDB-lite"/>
    </source>
</evidence>
<feature type="compositionally biased region" description="Polar residues" evidence="1">
    <location>
        <begin position="91"/>
        <end position="100"/>
    </location>
</feature>
<reference evidence="2" key="2">
    <citation type="submission" date="2023-06" db="EMBL/GenBank/DDBJ databases">
        <authorList>
            <consortium name="Lawrence Berkeley National Laboratory"/>
            <person name="Mondo S.J."/>
            <person name="Hensen N."/>
            <person name="Bonometti L."/>
            <person name="Westerberg I."/>
            <person name="Brannstrom I.O."/>
            <person name="Guillou S."/>
            <person name="Cros-Aarteil S."/>
            <person name="Calhoun S."/>
            <person name="Haridas S."/>
            <person name="Kuo A."/>
            <person name="Pangilinan J."/>
            <person name="Riley R."/>
            <person name="Labutti K."/>
            <person name="Andreopoulos B."/>
            <person name="Lipzen A."/>
            <person name="Chen C."/>
            <person name="Yanf M."/>
            <person name="Daum C."/>
            <person name="Ng V."/>
            <person name="Clum A."/>
            <person name="Steindorff A."/>
            <person name="Ohm R."/>
            <person name="Martin F."/>
            <person name="Silar P."/>
            <person name="Natvig D."/>
            <person name="Lalanne C."/>
            <person name="Gautier V."/>
            <person name="Ament-Velasquez S.L."/>
            <person name="Kruys A."/>
            <person name="Hutchinson M.I."/>
            <person name="Powell A.J."/>
            <person name="Barry K."/>
            <person name="Miller A.N."/>
            <person name="Grigoriev I.V."/>
            <person name="Debuchy R."/>
            <person name="Gladieux P."/>
            <person name="Thoren M.H."/>
            <person name="Johannesson H."/>
        </authorList>
    </citation>
    <scope>NUCLEOTIDE SEQUENCE</scope>
    <source>
        <strain evidence="2">PSN324</strain>
    </source>
</reference>
<feature type="region of interest" description="Disordered" evidence="1">
    <location>
        <begin position="52"/>
        <end position="101"/>
    </location>
</feature>
<feature type="region of interest" description="Disordered" evidence="1">
    <location>
        <begin position="139"/>
        <end position="178"/>
    </location>
</feature>
<reference evidence="2" key="1">
    <citation type="journal article" date="2023" name="Mol. Phylogenet. Evol.">
        <title>Genome-scale phylogeny and comparative genomics of the fungal order Sordariales.</title>
        <authorList>
            <person name="Hensen N."/>
            <person name="Bonometti L."/>
            <person name="Westerberg I."/>
            <person name="Brannstrom I.O."/>
            <person name="Guillou S."/>
            <person name="Cros-Aarteil S."/>
            <person name="Calhoun S."/>
            <person name="Haridas S."/>
            <person name="Kuo A."/>
            <person name="Mondo S."/>
            <person name="Pangilinan J."/>
            <person name="Riley R."/>
            <person name="LaButti K."/>
            <person name="Andreopoulos B."/>
            <person name="Lipzen A."/>
            <person name="Chen C."/>
            <person name="Yan M."/>
            <person name="Daum C."/>
            <person name="Ng V."/>
            <person name="Clum A."/>
            <person name="Steindorff A."/>
            <person name="Ohm R.A."/>
            <person name="Martin F."/>
            <person name="Silar P."/>
            <person name="Natvig D.O."/>
            <person name="Lalanne C."/>
            <person name="Gautier V."/>
            <person name="Ament-Velasquez S.L."/>
            <person name="Kruys A."/>
            <person name="Hutchinson M.I."/>
            <person name="Powell A.J."/>
            <person name="Barry K."/>
            <person name="Miller A.N."/>
            <person name="Grigoriev I.V."/>
            <person name="Debuchy R."/>
            <person name="Gladieux P."/>
            <person name="Hiltunen Thoren M."/>
            <person name="Johannesson H."/>
        </authorList>
    </citation>
    <scope>NUCLEOTIDE SEQUENCE</scope>
    <source>
        <strain evidence="2">PSN324</strain>
    </source>
</reference>
<evidence type="ECO:0000313" key="2">
    <source>
        <dbReference type="EMBL" id="KAK4462128.1"/>
    </source>
</evidence>
<feature type="compositionally biased region" description="Basic and acidic residues" evidence="1">
    <location>
        <begin position="75"/>
        <end position="89"/>
    </location>
</feature>
<feature type="compositionally biased region" description="Basic residues" evidence="1">
    <location>
        <begin position="158"/>
        <end position="170"/>
    </location>
</feature>